<proteinExistence type="predicted"/>
<dbReference type="Proteomes" id="UP000324222">
    <property type="component" value="Unassembled WGS sequence"/>
</dbReference>
<gene>
    <name evidence="1" type="ORF">E2C01_082025</name>
</gene>
<organism evidence="1 2">
    <name type="scientific">Portunus trituberculatus</name>
    <name type="common">Swimming crab</name>
    <name type="synonym">Neptunus trituberculatus</name>
    <dbReference type="NCBI Taxonomy" id="210409"/>
    <lineage>
        <taxon>Eukaryota</taxon>
        <taxon>Metazoa</taxon>
        <taxon>Ecdysozoa</taxon>
        <taxon>Arthropoda</taxon>
        <taxon>Crustacea</taxon>
        <taxon>Multicrustacea</taxon>
        <taxon>Malacostraca</taxon>
        <taxon>Eumalacostraca</taxon>
        <taxon>Eucarida</taxon>
        <taxon>Decapoda</taxon>
        <taxon>Pleocyemata</taxon>
        <taxon>Brachyura</taxon>
        <taxon>Eubrachyura</taxon>
        <taxon>Portunoidea</taxon>
        <taxon>Portunidae</taxon>
        <taxon>Portuninae</taxon>
        <taxon>Portunus</taxon>
    </lineage>
</organism>
<accession>A0A5B7IY54</accession>
<evidence type="ECO:0000313" key="2">
    <source>
        <dbReference type="Proteomes" id="UP000324222"/>
    </source>
</evidence>
<name>A0A5B7IY54_PORTR</name>
<sequence>MVLKGNDSGGSGIKVVVVVVVAVELML</sequence>
<reference evidence="1 2" key="1">
    <citation type="submission" date="2019-05" db="EMBL/GenBank/DDBJ databases">
        <title>Another draft genome of Portunus trituberculatus and its Hox gene families provides insights of decapod evolution.</title>
        <authorList>
            <person name="Jeong J.-H."/>
            <person name="Song I."/>
            <person name="Kim S."/>
            <person name="Choi T."/>
            <person name="Kim D."/>
            <person name="Ryu S."/>
            <person name="Kim W."/>
        </authorList>
    </citation>
    <scope>NUCLEOTIDE SEQUENCE [LARGE SCALE GENOMIC DNA]</scope>
    <source>
        <tissue evidence="1">Muscle</tissue>
    </source>
</reference>
<dbReference type="EMBL" id="VSRR010073710">
    <property type="protein sequence ID" value="MPC87173.1"/>
    <property type="molecule type" value="Genomic_DNA"/>
</dbReference>
<protein>
    <submittedName>
        <fullName evidence="1">Uncharacterized protein</fullName>
    </submittedName>
</protein>
<keyword evidence="2" id="KW-1185">Reference proteome</keyword>
<comment type="caution">
    <text evidence="1">The sequence shown here is derived from an EMBL/GenBank/DDBJ whole genome shotgun (WGS) entry which is preliminary data.</text>
</comment>
<evidence type="ECO:0000313" key="1">
    <source>
        <dbReference type="EMBL" id="MPC87173.1"/>
    </source>
</evidence>
<dbReference type="AlphaFoldDB" id="A0A5B7IY54"/>